<name>A0A1I1UCR3_9GAMM</name>
<accession>A0A1I1UCR3</accession>
<dbReference type="AlphaFoldDB" id="A0A1I1UCR3"/>
<dbReference type="InterPro" id="IPR019289">
    <property type="entry name" value="Phage_tail_E/E"/>
</dbReference>
<sequence length="80" mass="8950">MSNRVTLNDPITVDGQQVTEIELRRPKVRDQLLAEKSGGGPGEQEVSIFSNLSGLPQEAIQDLDLADYLQLQEVYRGFFD</sequence>
<dbReference type="RefSeq" id="WP_093428741.1">
    <property type="nucleotide sequence ID" value="NZ_FOMJ01000007.1"/>
</dbReference>
<gene>
    <name evidence="1" type="ORF">SAMN05660831_02108</name>
</gene>
<reference evidence="1 2" key="1">
    <citation type="submission" date="2016-10" db="EMBL/GenBank/DDBJ databases">
        <authorList>
            <person name="de Groot N.N."/>
        </authorList>
    </citation>
    <scope>NUCLEOTIDE SEQUENCE [LARGE SCALE GENOMIC DNA]</scope>
    <source>
        <strain evidence="1 2">HL3</strain>
    </source>
</reference>
<dbReference type="Pfam" id="PF10109">
    <property type="entry name" value="Phage_TAC_7"/>
    <property type="match status" value="1"/>
</dbReference>
<evidence type="ECO:0000313" key="1">
    <source>
        <dbReference type="EMBL" id="SFD68527.1"/>
    </source>
</evidence>
<dbReference type="EMBL" id="FOMJ01000007">
    <property type="protein sequence ID" value="SFD68527.1"/>
    <property type="molecule type" value="Genomic_DNA"/>
</dbReference>
<keyword evidence="2" id="KW-1185">Reference proteome</keyword>
<protein>
    <submittedName>
        <fullName evidence="1">Phage tail assembly chaperone protein, E, or 41 or 14</fullName>
    </submittedName>
</protein>
<organism evidence="1 2">
    <name type="scientific">Thiohalospira halophila DSM 15071</name>
    <dbReference type="NCBI Taxonomy" id="1123397"/>
    <lineage>
        <taxon>Bacteria</taxon>
        <taxon>Pseudomonadati</taxon>
        <taxon>Pseudomonadota</taxon>
        <taxon>Gammaproteobacteria</taxon>
        <taxon>Thiohalospirales</taxon>
        <taxon>Thiohalospiraceae</taxon>
        <taxon>Thiohalospira</taxon>
    </lineage>
</organism>
<dbReference type="STRING" id="1123397.SAMN05660831_02108"/>
<dbReference type="OrthoDB" id="7870527at2"/>
<evidence type="ECO:0000313" key="2">
    <source>
        <dbReference type="Proteomes" id="UP000198611"/>
    </source>
</evidence>
<dbReference type="Proteomes" id="UP000198611">
    <property type="component" value="Unassembled WGS sequence"/>
</dbReference>
<proteinExistence type="predicted"/>